<name>A0ABV1DDM2_9FIRM</name>
<comment type="caution">
    <text evidence="2">The sequence shown here is derived from an EMBL/GenBank/DDBJ whole genome shotgun (WGS) entry which is preliminary data.</text>
</comment>
<feature type="transmembrane region" description="Helical" evidence="1">
    <location>
        <begin position="134"/>
        <end position="154"/>
    </location>
</feature>
<reference evidence="2 3" key="1">
    <citation type="submission" date="2024-03" db="EMBL/GenBank/DDBJ databases">
        <title>Human intestinal bacterial collection.</title>
        <authorList>
            <person name="Pauvert C."/>
            <person name="Hitch T.C.A."/>
            <person name="Clavel T."/>
        </authorList>
    </citation>
    <scope>NUCLEOTIDE SEQUENCE [LARGE SCALE GENOMIC DNA]</scope>
    <source>
        <strain evidence="2 3">CLA-SR-H021</strain>
    </source>
</reference>
<evidence type="ECO:0000256" key="1">
    <source>
        <dbReference type="SAM" id="Phobius"/>
    </source>
</evidence>
<keyword evidence="1" id="KW-1133">Transmembrane helix</keyword>
<protein>
    <recommendedName>
        <fullName evidence="4">DUF3592 domain-containing protein</fullName>
    </recommendedName>
</protein>
<evidence type="ECO:0008006" key="4">
    <source>
        <dbReference type="Google" id="ProtNLM"/>
    </source>
</evidence>
<feature type="transmembrane region" description="Helical" evidence="1">
    <location>
        <begin position="6"/>
        <end position="30"/>
    </location>
</feature>
<evidence type="ECO:0000313" key="3">
    <source>
        <dbReference type="Proteomes" id="UP001454086"/>
    </source>
</evidence>
<accession>A0ABV1DDM2</accession>
<evidence type="ECO:0000313" key="2">
    <source>
        <dbReference type="EMBL" id="MEQ2428477.1"/>
    </source>
</evidence>
<proteinExistence type="predicted"/>
<gene>
    <name evidence="2" type="ORF">WMQ36_26310</name>
</gene>
<keyword evidence="1" id="KW-0472">Membrane</keyword>
<organism evidence="2 3">
    <name type="scientific">Enterocloster hominis</name>
    <name type="common">ex Hitch et al. 2024</name>
    <dbReference type="NCBI Taxonomy" id="1917870"/>
    <lineage>
        <taxon>Bacteria</taxon>
        <taxon>Bacillati</taxon>
        <taxon>Bacillota</taxon>
        <taxon>Clostridia</taxon>
        <taxon>Lachnospirales</taxon>
        <taxon>Lachnospiraceae</taxon>
        <taxon>Enterocloster</taxon>
    </lineage>
</organism>
<sequence length="157" mass="18255">MMDRSIGLLIMLTAIYISIIIILFNAYSTIKEKNMDVIRRCIKKTIGQIDYLSTGVYVEYLKRTHNRYITAPSIPHRFTIYKFSIGNQECNGMDSRVPYAFLSVGKPGDEVDIYYNPNDITDFYCPREDKNIKIIPYLFILTALLCAVVLYFLYSIF</sequence>
<keyword evidence="1" id="KW-0812">Transmembrane</keyword>
<dbReference type="Proteomes" id="UP001454086">
    <property type="component" value="Unassembled WGS sequence"/>
</dbReference>
<dbReference type="RefSeq" id="WP_008725810.1">
    <property type="nucleotide sequence ID" value="NZ_JAJFEB010000002.1"/>
</dbReference>
<keyword evidence="3" id="KW-1185">Reference proteome</keyword>
<dbReference type="EMBL" id="JBBMFM010000184">
    <property type="protein sequence ID" value="MEQ2428477.1"/>
    <property type="molecule type" value="Genomic_DNA"/>
</dbReference>